<dbReference type="OrthoDB" id="4954883at2759"/>
<feature type="compositionally biased region" description="Pro residues" evidence="1">
    <location>
        <begin position="27"/>
        <end position="39"/>
    </location>
</feature>
<evidence type="ECO:0000256" key="1">
    <source>
        <dbReference type="SAM" id="MobiDB-lite"/>
    </source>
</evidence>
<protein>
    <submittedName>
        <fullName evidence="2">Uncharacterized protein</fullName>
    </submittedName>
</protein>
<reference evidence="2" key="1">
    <citation type="journal article" date="2020" name="Stud. Mycol.">
        <title>101 Dothideomycetes genomes: a test case for predicting lifestyles and emergence of pathogens.</title>
        <authorList>
            <person name="Haridas S."/>
            <person name="Albert R."/>
            <person name="Binder M."/>
            <person name="Bloem J."/>
            <person name="Labutti K."/>
            <person name="Salamov A."/>
            <person name="Andreopoulos B."/>
            <person name="Baker S."/>
            <person name="Barry K."/>
            <person name="Bills G."/>
            <person name="Bluhm B."/>
            <person name="Cannon C."/>
            <person name="Castanera R."/>
            <person name="Culley D."/>
            <person name="Daum C."/>
            <person name="Ezra D."/>
            <person name="Gonzalez J."/>
            <person name="Henrissat B."/>
            <person name="Kuo A."/>
            <person name="Liang C."/>
            <person name="Lipzen A."/>
            <person name="Lutzoni F."/>
            <person name="Magnuson J."/>
            <person name="Mondo S."/>
            <person name="Nolan M."/>
            <person name="Ohm R."/>
            <person name="Pangilinan J."/>
            <person name="Park H.-J."/>
            <person name="Ramirez L."/>
            <person name="Alfaro M."/>
            <person name="Sun H."/>
            <person name="Tritt A."/>
            <person name="Yoshinaga Y."/>
            <person name="Zwiers L.-H."/>
            <person name="Turgeon B."/>
            <person name="Goodwin S."/>
            <person name="Spatafora J."/>
            <person name="Crous P."/>
            <person name="Grigoriev I."/>
        </authorList>
    </citation>
    <scope>NUCLEOTIDE SEQUENCE</scope>
    <source>
        <strain evidence="2">CBS 113389</strain>
    </source>
</reference>
<sequence length="353" mass="39777">MSNRRGNQSAPAANRGNTINGNRHTPATPPYVYSPPTPASPTEGQYMRIGLAAMSEAEREPQVSLGSGLHFRAVGRLNSTNWDSWSRRMREAMMKEGVYNLVMGNEPEDHHTPNGQAKIRHALLGIQNQLSDALFSDVGEMPSPKRLWGYLQTESNRFPVRSSNLSVNAELRSIVKWLNSITLENCTDVNEYEQRISGCATQLKHLDAAFELPEWYYTTRFLMNLGPDYEEFAFNLLQTANLGVAREYVGPPMSLKQVAQKTREEEARQRRQKAIQKAEIERAAIAAQAVAGPSNKRRRVEKGCSACGRVNHVETECRLTHPELMPQRAKRLISTTVYCWAAAIWRMVLAICF</sequence>
<evidence type="ECO:0000313" key="2">
    <source>
        <dbReference type="EMBL" id="KAF2482167.1"/>
    </source>
</evidence>
<dbReference type="RefSeq" id="XP_033588737.1">
    <property type="nucleotide sequence ID" value="XM_033729890.1"/>
</dbReference>
<organism evidence="2 3">
    <name type="scientific">Neohortaea acidophila</name>
    <dbReference type="NCBI Taxonomy" id="245834"/>
    <lineage>
        <taxon>Eukaryota</taxon>
        <taxon>Fungi</taxon>
        <taxon>Dikarya</taxon>
        <taxon>Ascomycota</taxon>
        <taxon>Pezizomycotina</taxon>
        <taxon>Dothideomycetes</taxon>
        <taxon>Dothideomycetidae</taxon>
        <taxon>Mycosphaerellales</taxon>
        <taxon>Teratosphaeriaceae</taxon>
        <taxon>Neohortaea</taxon>
    </lineage>
</organism>
<feature type="region of interest" description="Disordered" evidence="1">
    <location>
        <begin position="1"/>
        <end position="40"/>
    </location>
</feature>
<dbReference type="AlphaFoldDB" id="A0A6A6PSG5"/>
<gene>
    <name evidence="2" type="ORF">BDY17DRAFT_178903</name>
</gene>
<name>A0A6A6PSG5_9PEZI</name>
<feature type="compositionally biased region" description="Polar residues" evidence="1">
    <location>
        <begin position="1"/>
        <end position="25"/>
    </location>
</feature>
<dbReference type="GeneID" id="54470892"/>
<evidence type="ECO:0000313" key="3">
    <source>
        <dbReference type="Proteomes" id="UP000799767"/>
    </source>
</evidence>
<dbReference type="EMBL" id="MU001637">
    <property type="protein sequence ID" value="KAF2482167.1"/>
    <property type="molecule type" value="Genomic_DNA"/>
</dbReference>
<proteinExistence type="predicted"/>
<accession>A0A6A6PSG5</accession>
<dbReference type="Proteomes" id="UP000799767">
    <property type="component" value="Unassembled WGS sequence"/>
</dbReference>
<keyword evidence="3" id="KW-1185">Reference proteome</keyword>